<dbReference type="Gramene" id="TraesCLE_scaffold_003219_01G000100.1">
    <property type="protein sequence ID" value="TraesCLE_scaffold_003219_01G000100.1"/>
    <property type="gene ID" value="TraesCLE_scaffold_003219_01G000100"/>
</dbReference>
<dbReference type="SMR" id="A0A3B5ZYK4"/>
<keyword evidence="7" id="KW-0812">Transmembrane</keyword>
<reference evidence="10" key="1">
    <citation type="submission" date="2018-08" db="EMBL/GenBank/DDBJ databases">
        <authorList>
            <person name="Rossello M."/>
        </authorList>
    </citation>
    <scope>NUCLEOTIDE SEQUENCE [LARGE SCALE GENOMIC DNA]</scope>
    <source>
        <strain evidence="10">cv. Chinese Spring</strain>
    </source>
</reference>
<keyword evidence="7" id="KW-1133">Transmembrane helix</keyword>
<dbReference type="Pfam" id="PF08022">
    <property type="entry name" value="FAD_binding_8"/>
    <property type="match status" value="1"/>
</dbReference>
<feature type="domain" description="FAD-binding FR-type" evidence="9">
    <location>
        <begin position="515"/>
        <end position="630"/>
    </location>
</feature>
<keyword evidence="5" id="KW-0560">Oxidoreductase</keyword>
<dbReference type="GO" id="GO:0005509">
    <property type="term" value="F:calcium ion binding"/>
    <property type="evidence" value="ECO:0007669"/>
    <property type="project" value="InterPro"/>
</dbReference>
<dbReference type="Gramene" id="TraesCS1D02G285000.1">
    <property type="protein sequence ID" value="TraesCS1D02G285000.1"/>
    <property type="gene ID" value="TraesCS1D02G285000"/>
</dbReference>
<protein>
    <submittedName>
        <fullName evidence="10">Uncharacterized protein</fullName>
    </submittedName>
</protein>
<dbReference type="InterPro" id="IPR011992">
    <property type="entry name" value="EF-hand-dom_pair"/>
</dbReference>
<dbReference type="PANTHER" id="PTHR11972:SF135">
    <property type="entry name" value="MEMBRANE-BOUND NADPH OXIDASE"/>
    <property type="match status" value="1"/>
</dbReference>
<evidence type="ECO:0000313" key="11">
    <source>
        <dbReference type="Proteomes" id="UP000019116"/>
    </source>
</evidence>
<feature type="domain" description="EF-hand" evidence="8">
    <location>
        <begin position="155"/>
        <end position="190"/>
    </location>
</feature>
<evidence type="ECO:0000256" key="3">
    <source>
        <dbReference type="ARBA" id="ARBA00022837"/>
    </source>
</evidence>
<dbReference type="GO" id="GO:0005886">
    <property type="term" value="C:plasma membrane"/>
    <property type="evidence" value="ECO:0000318"/>
    <property type="project" value="GO_Central"/>
</dbReference>
<dbReference type="GO" id="GO:0016174">
    <property type="term" value="F:NAD(P)H oxidase H2O2-forming activity"/>
    <property type="evidence" value="ECO:0000318"/>
    <property type="project" value="GO_Central"/>
</dbReference>
<evidence type="ECO:0000259" key="8">
    <source>
        <dbReference type="PROSITE" id="PS50222"/>
    </source>
</evidence>
<dbReference type="Proteomes" id="UP000019116">
    <property type="component" value="Chromosome 1D"/>
</dbReference>
<accession>A0A3B5ZYK4</accession>
<keyword evidence="3" id="KW-0106">Calcium</keyword>
<feature type="transmembrane region" description="Helical" evidence="7">
    <location>
        <begin position="463"/>
        <end position="484"/>
    </location>
</feature>
<feature type="transmembrane region" description="Helical" evidence="7">
    <location>
        <begin position="267"/>
        <end position="285"/>
    </location>
</feature>
<dbReference type="Gramene" id="TraesROB_scaffold_013578_01G000200.1">
    <property type="protein sequence ID" value="TraesROB_scaffold_013578_01G000200.1"/>
    <property type="gene ID" value="TraesROB_scaffold_013578_01G000200"/>
</dbReference>
<sequence length="908" mass="102206">MPSRVGADDTGGGPGVAEIVEASGGAHERAVPPGSRSAARKTARFAEPVPAPRGGGPSRLDRSMSSAPAQALEGLKFISETDVSDGWTRAAGFFDSNSQNDLLPRSMFGECIGTYERGRVAGELFDTLARRRGISGDSIDKAELREFWDQISDPSFKSRLQLFFDMVDKNADGRISDVEVKQIITLSASANHLTITAQQSEEYVKLIMEELDPHGRGYIELHSLEMLLLKPLSETMTKGGKLAEPNWHKQLYRRARYFLKDNWRRCWVMLLWLSICAGLFAWKFMQYRHRAVFKVMGYCVCVAKGGPETLKFNMALTLLPVCRNTITWLRSRTTLGRFVPFNDNLNFHKMIAVGISVGAGLHIISHLTCDFPRLVHATDDEYEPMKPFFGDVKPPNYWWFWKGTEGWTGLVMLTKKSKSLVESKNPNSLPGLLGRLTRSVSASHNRLTMLINTSFNRFTGYNAFLYTHHLFVIVYALLIVHGHFLYLTKKWQKKTTWMYLTVPIVVYACERLTRTLRSRVRLVEKIKVAVHPHPASLLSLHMSKPEGFRFKGGQYIFIKCPDVSKFEWHPFSITSAPEDDCVSIHIKALGDWTEDLRDAFLKDEDGEAGCRGTALAAVGEGGEEGRLPWPWPWPWPWELVRWKRHLKDPAWVAGAQTHLEAGLWPVPEGADADPGHLLRVFLELFPKILIDGPYGAPAEDYKRYEVVLLVGLGIGATPMISIIKDIINNTKRLPGDIESGNPGDASASTSFKTCRAYFYWTTREQGSFEWFRGIMDEVAETDRDGIIKLHTHCTSVHKEGDARSAPLTILQSLYYAKHGIDIISGSRVKTTFGRADWREAYERIAQENQGKRVGVFYCGMPTLTNELRYLAKDLSRKTSTQFVPQGKLLALPAIHPQGVSLFAETMLI</sequence>
<dbReference type="InterPro" id="IPR017927">
    <property type="entry name" value="FAD-bd_FR_type"/>
</dbReference>
<dbReference type="InterPro" id="IPR013112">
    <property type="entry name" value="FAD-bd_8"/>
</dbReference>
<dbReference type="CDD" id="cd06186">
    <property type="entry name" value="NOX_Duox_like_FAD_NADP"/>
    <property type="match status" value="1"/>
</dbReference>
<keyword evidence="11" id="KW-1185">Reference proteome</keyword>
<dbReference type="InterPro" id="IPR002048">
    <property type="entry name" value="EF_hand_dom"/>
</dbReference>
<name>A0A3B5ZYK4_WHEAT</name>
<proteinExistence type="predicted"/>
<keyword evidence="4" id="KW-0521">NADP</keyword>
<dbReference type="InterPro" id="IPR018247">
    <property type="entry name" value="EF_Hand_1_Ca_BS"/>
</dbReference>
<evidence type="ECO:0000259" key="9">
    <source>
        <dbReference type="PROSITE" id="PS51384"/>
    </source>
</evidence>
<dbReference type="GO" id="GO:0004601">
    <property type="term" value="F:peroxidase activity"/>
    <property type="evidence" value="ECO:0007669"/>
    <property type="project" value="InterPro"/>
</dbReference>
<evidence type="ECO:0000256" key="5">
    <source>
        <dbReference type="ARBA" id="ARBA00023002"/>
    </source>
</evidence>
<dbReference type="InterPro" id="IPR013121">
    <property type="entry name" value="Fe_red_NAD-bd_6"/>
</dbReference>
<dbReference type="PROSITE" id="PS50222">
    <property type="entry name" value="EF_HAND_2"/>
    <property type="match status" value="1"/>
</dbReference>
<dbReference type="EnsemblPlants" id="TraesCS1D02G285000.1">
    <property type="protein sequence ID" value="TraesCS1D02G285000.1"/>
    <property type="gene ID" value="TraesCS1D02G285000"/>
</dbReference>
<feature type="transmembrane region" description="Helical" evidence="7">
    <location>
        <begin position="706"/>
        <end position="723"/>
    </location>
</feature>
<evidence type="ECO:0000256" key="6">
    <source>
        <dbReference type="SAM" id="MobiDB-lite"/>
    </source>
</evidence>
<keyword evidence="2" id="KW-0274">FAD</keyword>
<dbReference type="CDD" id="cd00051">
    <property type="entry name" value="EFh"/>
    <property type="match status" value="2"/>
</dbReference>
<dbReference type="Pfam" id="PF08030">
    <property type="entry name" value="NAD_binding_6"/>
    <property type="match status" value="1"/>
</dbReference>
<dbReference type="OrthoDB" id="167398at2759"/>
<dbReference type="AlphaFoldDB" id="A0A3B5ZYK4"/>
<evidence type="ECO:0000256" key="2">
    <source>
        <dbReference type="ARBA" id="ARBA00022827"/>
    </source>
</evidence>
<evidence type="ECO:0000313" key="10">
    <source>
        <dbReference type="EnsemblPlants" id="TraesCS1D02G285000.1"/>
    </source>
</evidence>
<dbReference type="SUPFAM" id="SSF47473">
    <property type="entry name" value="EF-hand"/>
    <property type="match status" value="1"/>
</dbReference>
<dbReference type="Gene3D" id="1.10.238.10">
    <property type="entry name" value="EF-hand"/>
    <property type="match status" value="1"/>
</dbReference>
<dbReference type="Gramene" id="TraesWEE_scaffold_018630_01G000200.1">
    <property type="protein sequence ID" value="TraesWEE_scaffold_018630_01G000200.1"/>
    <property type="gene ID" value="TraesWEE_scaffold_018630_01G000200"/>
</dbReference>
<dbReference type="SUPFAM" id="SSF63380">
    <property type="entry name" value="Riboflavin synthase domain-like"/>
    <property type="match status" value="1"/>
</dbReference>
<dbReference type="Gramene" id="TraesCAD_scaffold_015078_01G000100.1">
    <property type="protein sequence ID" value="TraesCAD_scaffold_015078_01G000100.1"/>
    <property type="gene ID" value="TraesCAD_scaffold_015078_01G000100"/>
</dbReference>
<keyword evidence="1" id="KW-0285">Flavoprotein</keyword>
<organism evidence="10">
    <name type="scientific">Triticum aestivum</name>
    <name type="common">Wheat</name>
    <dbReference type="NCBI Taxonomy" id="4565"/>
    <lineage>
        <taxon>Eukaryota</taxon>
        <taxon>Viridiplantae</taxon>
        <taxon>Streptophyta</taxon>
        <taxon>Embryophyta</taxon>
        <taxon>Tracheophyta</taxon>
        <taxon>Spermatophyta</taxon>
        <taxon>Magnoliopsida</taxon>
        <taxon>Liliopsida</taxon>
        <taxon>Poales</taxon>
        <taxon>Poaceae</taxon>
        <taxon>BOP clade</taxon>
        <taxon>Pooideae</taxon>
        <taxon>Triticodae</taxon>
        <taxon>Triticeae</taxon>
        <taxon>Triticinae</taxon>
        <taxon>Triticum</taxon>
    </lineage>
</organism>
<dbReference type="InterPro" id="IPR050369">
    <property type="entry name" value="RBOH/FRE"/>
</dbReference>
<dbReference type="SFLD" id="SFLDG01169">
    <property type="entry name" value="NADPH_oxidase_subgroup_(NOX)"/>
    <property type="match status" value="1"/>
</dbReference>
<dbReference type="Gramene" id="TraesCS1D03G0682800.1">
    <property type="protein sequence ID" value="TraesCS1D03G0682800.1.CDS"/>
    <property type="gene ID" value="TraesCS1D03G0682800"/>
</dbReference>
<keyword evidence="7" id="KW-0472">Membrane</keyword>
<dbReference type="Pfam" id="PF08414">
    <property type="entry name" value="NADPH_Ox"/>
    <property type="match status" value="1"/>
</dbReference>
<dbReference type="PROSITE" id="PS00018">
    <property type="entry name" value="EF_HAND_1"/>
    <property type="match status" value="1"/>
</dbReference>
<dbReference type="InterPro" id="IPR013623">
    <property type="entry name" value="NADPH_Ox"/>
</dbReference>
<dbReference type="PROSITE" id="PS51384">
    <property type="entry name" value="FAD_FR"/>
    <property type="match status" value="1"/>
</dbReference>
<dbReference type="InterPro" id="IPR017938">
    <property type="entry name" value="Riboflavin_synthase-like_b-brl"/>
</dbReference>
<feature type="region of interest" description="Disordered" evidence="6">
    <location>
        <begin position="1"/>
        <end position="66"/>
    </location>
</feature>
<dbReference type="Gene3D" id="3.40.50.80">
    <property type="entry name" value="Nucleotide-binding domain of ferredoxin-NADP reductase (FNR) module"/>
    <property type="match status" value="1"/>
</dbReference>
<evidence type="ECO:0000256" key="4">
    <source>
        <dbReference type="ARBA" id="ARBA00022857"/>
    </source>
</evidence>
<dbReference type="STRING" id="4565.A0A3B5ZYK4"/>
<evidence type="ECO:0000256" key="7">
    <source>
        <dbReference type="SAM" id="Phobius"/>
    </source>
</evidence>
<evidence type="ECO:0000256" key="1">
    <source>
        <dbReference type="ARBA" id="ARBA00022630"/>
    </source>
</evidence>
<dbReference type="InterPro" id="IPR039261">
    <property type="entry name" value="FNR_nucleotide-bd"/>
</dbReference>
<reference evidence="10" key="2">
    <citation type="submission" date="2018-10" db="UniProtKB">
        <authorList>
            <consortium name="EnsemblPlants"/>
        </authorList>
    </citation>
    <scope>IDENTIFICATION</scope>
</reference>
<dbReference type="PANTHER" id="PTHR11972">
    <property type="entry name" value="NADPH OXIDASE"/>
    <property type="match status" value="1"/>
</dbReference>
<dbReference type="SUPFAM" id="SSF52343">
    <property type="entry name" value="Ferredoxin reductase-like, C-terminal NADP-linked domain"/>
    <property type="match status" value="1"/>
</dbReference>
<dbReference type="OMA" id="DYKRYEV"/>
<dbReference type="Gene3D" id="2.40.30.10">
    <property type="entry name" value="Translation factors"/>
    <property type="match status" value="1"/>
</dbReference>